<organism evidence="2 3">
    <name type="scientific">Strigamia maritima</name>
    <name type="common">European centipede</name>
    <name type="synonym">Geophilus maritimus</name>
    <dbReference type="NCBI Taxonomy" id="126957"/>
    <lineage>
        <taxon>Eukaryota</taxon>
        <taxon>Metazoa</taxon>
        <taxon>Ecdysozoa</taxon>
        <taxon>Arthropoda</taxon>
        <taxon>Myriapoda</taxon>
        <taxon>Chilopoda</taxon>
        <taxon>Pleurostigmophora</taxon>
        <taxon>Geophilomorpha</taxon>
        <taxon>Linotaeniidae</taxon>
        <taxon>Strigamia</taxon>
    </lineage>
</organism>
<dbReference type="GO" id="GO:0043022">
    <property type="term" value="F:ribosome binding"/>
    <property type="evidence" value="ECO:0007669"/>
    <property type="project" value="TreeGrafter"/>
</dbReference>
<dbReference type="Proteomes" id="UP000014500">
    <property type="component" value="Unassembled WGS sequence"/>
</dbReference>
<dbReference type="EnsemblMetazoa" id="SMAR013446-RA">
    <property type="protein sequence ID" value="SMAR013446-PA"/>
    <property type="gene ID" value="SMAR013446"/>
</dbReference>
<feature type="compositionally biased region" description="Basic and acidic residues" evidence="1">
    <location>
        <begin position="91"/>
        <end position="102"/>
    </location>
</feature>
<protein>
    <recommendedName>
        <fullName evidence="4">Tim44-like domain-containing protein</fullName>
    </recommendedName>
</protein>
<name>T1JHW5_STRMM</name>
<keyword evidence="3" id="KW-1185">Reference proteome</keyword>
<reference evidence="2" key="2">
    <citation type="submission" date="2015-02" db="UniProtKB">
        <authorList>
            <consortium name="EnsemblMetazoa"/>
        </authorList>
    </citation>
    <scope>IDENTIFICATION</scope>
</reference>
<dbReference type="STRING" id="126957.T1JHW5"/>
<evidence type="ECO:0008006" key="4">
    <source>
        <dbReference type="Google" id="ProtNLM"/>
    </source>
</evidence>
<dbReference type="GO" id="GO:0005743">
    <property type="term" value="C:mitochondrial inner membrane"/>
    <property type="evidence" value="ECO:0007669"/>
    <property type="project" value="TreeGrafter"/>
</dbReference>
<dbReference type="GO" id="GO:0032979">
    <property type="term" value="P:protein insertion into mitochondrial inner membrane from matrix"/>
    <property type="evidence" value="ECO:0007669"/>
    <property type="project" value="TreeGrafter"/>
</dbReference>
<feature type="region of interest" description="Disordered" evidence="1">
    <location>
        <begin position="87"/>
        <end position="110"/>
    </location>
</feature>
<dbReference type="HOGENOM" id="CLU_079476_0_0_1"/>
<proteinExistence type="predicted"/>
<dbReference type="PANTHER" id="PTHR13333:SF5">
    <property type="entry name" value="M-AAA PROTEASE-INTERACTING PROTEIN 1, MITOCHONDRIAL"/>
    <property type="match status" value="1"/>
</dbReference>
<evidence type="ECO:0000313" key="2">
    <source>
        <dbReference type="EnsemblMetazoa" id="SMAR013446-PA"/>
    </source>
</evidence>
<accession>T1JHW5</accession>
<dbReference type="OMA" id="RIFVEIT"/>
<dbReference type="PhylomeDB" id="T1JHW5"/>
<evidence type="ECO:0000256" key="1">
    <source>
        <dbReference type="SAM" id="MobiDB-lite"/>
    </source>
</evidence>
<evidence type="ECO:0000313" key="3">
    <source>
        <dbReference type="Proteomes" id="UP000014500"/>
    </source>
</evidence>
<dbReference type="EMBL" id="JH432114">
    <property type="status" value="NOT_ANNOTATED_CDS"/>
    <property type="molecule type" value="Genomic_DNA"/>
</dbReference>
<sequence length="305" mass="35562">MAAPIFATGWAKSCLSQQHINFYKHFTFSNHFYGRRTFYTRHSVGIPLKFDSNSEPKSTNVVEKYSNPRTLSKIKKTNFSTFPCKQTARKSLPEHDKSKDFVDESPDDDDSDKNRLISLMDFPEVLWPNMLKSFKNIMLSRLVINWHFDNEFSLNAFMVGAKQAVIQVSKILSDGNVQDLRGLVTEEAIAEIKPNLARMSLQQRQELAVTEDDIYFGFVFLIGIIFDENKDPEKRYVEITTCFHSIRGLGDIKRFENLSNWQDDRERINLVNYRFIREYTKGVDGDWIINKLNHFKPPCSYLSKK</sequence>
<dbReference type="AlphaFoldDB" id="T1JHW5"/>
<dbReference type="eggNOG" id="ENOG502QR8E">
    <property type="taxonomic scope" value="Eukaryota"/>
</dbReference>
<dbReference type="PANTHER" id="PTHR13333">
    <property type="entry name" value="M-AAA PROTEASE-INTERACTING PROTEIN 1, MITOCHONDRIAL"/>
    <property type="match status" value="1"/>
</dbReference>
<reference evidence="3" key="1">
    <citation type="submission" date="2011-05" db="EMBL/GenBank/DDBJ databases">
        <authorList>
            <person name="Richards S.R."/>
            <person name="Qu J."/>
            <person name="Jiang H."/>
            <person name="Jhangiani S.N."/>
            <person name="Agravi P."/>
            <person name="Goodspeed R."/>
            <person name="Gross S."/>
            <person name="Mandapat C."/>
            <person name="Jackson L."/>
            <person name="Mathew T."/>
            <person name="Pu L."/>
            <person name="Thornton R."/>
            <person name="Saada N."/>
            <person name="Wilczek-Boney K.B."/>
            <person name="Lee S."/>
            <person name="Kovar C."/>
            <person name="Wu Y."/>
            <person name="Scherer S.E."/>
            <person name="Worley K.C."/>
            <person name="Muzny D.M."/>
            <person name="Gibbs R."/>
        </authorList>
    </citation>
    <scope>NUCLEOTIDE SEQUENCE</scope>
    <source>
        <strain evidence="3">Brora</strain>
    </source>
</reference>